<dbReference type="SMART" id="SM00717">
    <property type="entry name" value="SANT"/>
    <property type="match status" value="2"/>
</dbReference>
<feature type="domain" description="Myb-like" evidence="7">
    <location>
        <begin position="230"/>
        <end position="281"/>
    </location>
</feature>
<dbReference type="PANTHER" id="PTHR45614">
    <property type="entry name" value="MYB PROTEIN-RELATED"/>
    <property type="match status" value="1"/>
</dbReference>
<evidence type="ECO:0000256" key="3">
    <source>
        <dbReference type="ARBA" id="ARBA00023015"/>
    </source>
</evidence>
<reference evidence="9" key="1">
    <citation type="submission" date="2018-05" db="EMBL/GenBank/DDBJ databases">
        <title>Full-length coding sequences of AP2/ERF genes and FaMYB98 from 'Yuexin' strawberry (Fragaria x ananassa).</title>
        <authorList>
            <person name="Zhang Y."/>
            <person name="Yin X."/>
            <person name="Xiao Y."/>
            <person name="Chen K."/>
        </authorList>
    </citation>
    <scope>NUCLEOTIDE SEQUENCE</scope>
</reference>
<accession>A0A3Q8TEF5</accession>
<dbReference type="InterPro" id="IPR001005">
    <property type="entry name" value="SANT/Myb"/>
</dbReference>
<dbReference type="EMBL" id="MH333023">
    <property type="protein sequence ID" value="AZL19523.1"/>
    <property type="molecule type" value="mRNA"/>
</dbReference>
<dbReference type="GO" id="GO:0000978">
    <property type="term" value="F:RNA polymerase II cis-regulatory region sequence-specific DNA binding"/>
    <property type="evidence" value="ECO:0007669"/>
    <property type="project" value="TreeGrafter"/>
</dbReference>
<dbReference type="Pfam" id="PF13921">
    <property type="entry name" value="Myb_DNA-bind_6"/>
    <property type="match status" value="1"/>
</dbReference>
<dbReference type="PROSITE" id="PS51294">
    <property type="entry name" value="HTH_MYB"/>
    <property type="match status" value="2"/>
</dbReference>
<evidence type="ECO:0000259" key="7">
    <source>
        <dbReference type="PROSITE" id="PS50090"/>
    </source>
</evidence>
<evidence type="ECO:0000256" key="6">
    <source>
        <dbReference type="SAM" id="MobiDB-lite"/>
    </source>
</evidence>
<proteinExistence type="evidence at transcript level"/>
<dbReference type="GO" id="GO:0005634">
    <property type="term" value="C:nucleus"/>
    <property type="evidence" value="ECO:0007669"/>
    <property type="project" value="UniProtKB-SubCell"/>
</dbReference>
<feature type="region of interest" description="Disordered" evidence="6">
    <location>
        <begin position="20"/>
        <end position="42"/>
    </location>
</feature>
<name>A0A3Q8TEF5_FRAAN</name>
<dbReference type="GO" id="GO:0000981">
    <property type="term" value="F:DNA-binding transcription factor activity, RNA polymerase II-specific"/>
    <property type="evidence" value="ECO:0007669"/>
    <property type="project" value="TreeGrafter"/>
</dbReference>
<dbReference type="FunFam" id="1.10.10.60:FF:000010">
    <property type="entry name" value="Transcriptional activator Myb isoform A"/>
    <property type="match status" value="1"/>
</dbReference>
<dbReference type="InterPro" id="IPR017930">
    <property type="entry name" value="Myb_dom"/>
</dbReference>
<dbReference type="PROSITE" id="PS50090">
    <property type="entry name" value="MYB_LIKE"/>
    <property type="match status" value="2"/>
</dbReference>
<evidence type="ECO:0000256" key="2">
    <source>
        <dbReference type="ARBA" id="ARBA00022737"/>
    </source>
</evidence>
<dbReference type="AlphaFoldDB" id="A0A3Q8TEF5"/>
<organism evidence="9">
    <name type="scientific">Fragaria ananassa</name>
    <name type="common">Strawberry</name>
    <name type="synonym">Fragaria chiloensis x Fragaria virginiana</name>
    <dbReference type="NCBI Taxonomy" id="3747"/>
    <lineage>
        <taxon>Eukaryota</taxon>
        <taxon>Viridiplantae</taxon>
        <taxon>Streptophyta</taxon>
        <taxon>Embryophyta</taxon>
        <taxon>Tracheophyta</taxon>
        <taxon>Spermatophyta</taxon>
        <taxon>Magnoliopsida</taxon>
        <taxon>eudicotyledons</taxon>
        <taxon>Gunneridae</taxon>
        <taxon>Pentapetalae</taxon>
        <taxon>rosids</taxon>
        <taxon>fabids</taxon>
        <taxon>Rosales</taxon>
        <taxon>Rosaceae</taxon>
        <taxon>Rosoideae</taxon>
        <taxon>Potentilleae</taxon>
        <taxon>Fragariinae</taxon>
        <taxon>Fragaria</taxon>
    </lineage>
</organism>
<sequence>MEFRDESGFPLLSSYFSGAKQQAPPESLNQNSRFYRPPSPHGNYKPNTLYNNHFHFQNQDRGIDLNYSDQYHHTSPLLGGTTIEGSSSNPFGGVDLPTIEGFSPFDACYNQSVHPNDVNVFPYASAAAVSFSDSQKAVMHGGWEDYDDEDLRHRHPHNHHHQMSSVAQEGSCVQLPPLINYQDIESAAPRVMRPAVDEYSCNMAYMEHDQLSKKKRYYVNKASKQQEDDEGTLIKGQWTEDEDRLLAQLVQKNGMKKWSLIAAKLNGRVGKQCRERWHNHLRPDIRKEMWSEEEDKILIEAHMELGNRWAEIAKRLPGRTENTIKNHWNATKRKRYIKRKPSTKINLNVKGNSTSTVNESILLSKYIKSVERSEERKNGKVAAMDYGEPSSPADSKVYRRRFERKKEKSTAVYDIPDYEVYPSKSNKSVVKSSAKARNKGKVTEEVYEQSRGLFDLPDSEVYRPQFESSPNAWLASLRAAAAARKKQQDDSSVEATMGSSSSYLSSMYSEFNGYGNDTRLSLEMNGYMQEQAQSKRPDVDLVEMINNAKRH</sequence>
<comment type="subcellular location">
    <subcellularLocation>
        <location evidence="1">Nucleus</location>
    </subcellularLocation>
</comment>
<dbReference type="Gene3D" id="1.10.10.60">
    <property type="entry name" value="Homeodomain-like"/>
    <property type="match status" value="2"/>
</dbReference>
<keyword evidence="3" id="KW-0805">Transcription regulation</keyword>
<dbReference type="PANTHER" id="PTHR45614:SF273">
    <property type="entry name" value="MYB DOMAIN PROTEIN 100-RELATED"/>
    <property type="match status" value="1"/>
</dbReference>
<evidence type="ECO:0000256" key="1">
    <source>
        <dbReference type="ARBA" id="ARBA00004123"/>
    </source>
</evidence>
<feature type="region of interest" description="Disordered" evidence="6">
    <location>
        <begin position="529"/>
        <end position="551"/>
    </location>
</feature>
<feature type="domain" description="Myb-like" evidence="7">
    <location>
        <begin position="282"/>
        <end position="332"/>
    </location>
</feature>
<feature type="domain" description="HTH myb-type" evidence="8">
    <location>
        <begin position="286"/>
        <end position="336"/>
    </location>
</feature>
<protein>
    <submittedName>
        <fullName evidence="9">Transcription factor FaMYB98</fullName>
    </submittedName>
</protein>
<dbReference type="InterPro" id="IPR050560">
    <property type="entry name" value="MYB_TF"/>
</dbReference>
<evidence type="ECO:0000313" key="9">
    <source>
        <dbReference type="EMBL" id="AZL19523.1"/>
    </source>
</evidence>
<keyword evidence="3" id="KW-0804">Transcription</keyword>
<keyword evidence="4" id="KW-0238">DNA-binding</keyword>
<keyword evidence="2" id="KW-0677">Repeat</keyword>
<keyword evidence="5" id="KW-0539">Nucleus</keyword>
<evidence type="ECO:0000256" key="4">
    <source>
        <dbReference type="ARBA" id="ARBA00023125"/>
    </source>
</evidence>
<feature type="domain" description="HTH myb-type" evidence="8">
    <location>
        <begin position="232"/>
        <end position="285"/>
    </location>
</feature>
<evidence type="ECO:0000259" key="8">
    <source>
        <dbReference type="PROSITE" id="PS51294"/>
    </source>
</evidence>
<dbReference type="CDD" id="cd00167">
    <property type="entry name" value="SANT"/>
    <property type="match status" value="2"/>
</dbReference>
<evidence type="ECO:0000256" key="5">
    <source>
        <dbReference type="ARBA" id="ARBA00023242"/>
    </source>
</evidence>
<dbReference type="SUPFAM" id="SSF46689">
    <property type="entry name" value="Homeodomain-like"/>
    <property type="match status" value="1"/>
</dbReference>
<dbReference type="InterPro" id="IPR009057">
    <property type="entry name" value="Homeodomain-like_sf"/>
</dbReference>